<evidence type="ECO:0000313" key="8">
    <source>
        <dbReference type="EMBL" id="NGO71808.1"/>
    </source>
</evidence>
<proteinExistence type="predicted"/>
<evidence type="ECO:0000259" key="7">
    <source>
        <dbReference type="Pfam" id="PF00916"/>
    </source>
</evidence>
<dbReference type="Pfam" id="PF00916">
    <property type="entry name" value="Sulfate_transp"/>
    <property type="match status" value="1"/>
</dbReference>
<name>A0A6G4X349_9ACTN</name>
<protein>
    <recommendedName>
        <fullName evidence="7">SLC26A/SulP transporter domain-containing protein</fullName>
    </recommendedName>
</protein>
<keyword evidence="3 6" id="KW-1133">Transmembrane helix</keyword>
<comment type="subcellular location">
    <subcellularLocation>
        <location evidence="1">Membrane</location>
        <topology evidence="1">Multi-pass membrane protein</topology>
    </subcellularLocation>
</comment>
<evidence type="ECO:0000256" key="2">
    <source>
        <dbReference type="ARBA" id="ARBA00022692"/>
    </source>
</evidence>
<dbReference type="RefSeq" id="WP_165301435.1">
    <property type="nucleotide sequence ID" value="NZ_JAAKZZ010000355.1"/>
</dbReference>
<dbReference type="GO" id="GO:0016020">
    <property type="term" value="C:membrane"/>
    <property type="evidence" value="ECO:0007669"/>
    <property type="project" value="UniProtKB-SubCell"/>
</dbReference>
<feature type="transmembrane region" description="Helical" evidence="6">
    <location>
        <begin position="26"/>
        <end position="46"/>
    </location>
</feature>
<comment type="caution">
    <text evidence="8">The sequence shown here is derived from an EMBL/GenBank/DDBJ whole genome shotgun (WGS) entry which is preliminary data.</text>
</comment>
<keyword evidence="2 6" id="KW-0812">Transmembrane</keyword>
<evidence type="ECO:0000256" key="3">
    <source>
        <dbReference type="ARBA" id="ARBA00022989"/>
    </source>
</evidence>
<dbReference type="Proteomes" id="UP000477722">
    <property type="component" value="Unassembled WGS sequence"/>
</dbReference>
<keyword evidence="9" id="KW-1185">Reference proteome</keyword>
<evidence type="ECO:0000313" key="9">
    <source>
        <dbReference type="Proteomes" id="UP000477722"/>
    </source>
</evidence>
<sequence length="65" mass="6508">MSACPHVPSAPRGSRERSRKRWGKDLSASVTVFLIALPLSLGIALATGAPLQAGLVAAAVGGIVG</sequence>
<dbReference type="EMBL" id="JAAKZZ010000355">
    <property type="protein sequence ID" value="NGO71808.1"/>
    <property type="molecule type" value="Genomic_DNA"/>
</dbReference>
<evidence type="ECO:0000256" key="1">
    <source>
        <dbReference type="ARBA" id="ARBA00004141"/>
    </source>
</evidence>
<accession>A0A6G4X349</accession>
<organism evidence="8 9">
    <name type="scientific">Streptomyces boncukensis</name>
    <dbReference type="NCBI Taxonomy" id="2711219"/>
    <lineage>
        <taxon>Bacteria</taxon>
        <taxon>Bacillati</taxon>
        <taxon>Actinomycetota</taxon>
        <taxon>Actinomycetes</taxon>
        <taxon>Kitasatosporales</taxon>
        <taxon>Streptomycetaceae</taxon>
        <taxon>Streptomyces</taxon>
    </lineage>
</organism>
<dbReference type="InterPro" id="IPR011547">
    <property type="entry name" value="SLC26A/SulP_dom"/>
</dbReference>
<evidence type="ECO:0000256" key="4">
    <source>
        <dbReference type="ARBA" id="ARBA00023136"/>
    </source>
</evidence>
<feature type="domain" description="SLC26A/SulP transporter" evidence="7">
    <location>
        <begin position="24"/>
        <end position="64"/>
    </location>
</feature>
<reference evidence="8 9" key="1">
    <citation type="submission" date="2020-02" db="EMBL/GenBank/DDBJ databases">
        <title>Whole-genome analyses of novel actinobacteria.</title>
        <authorList>
            <person name="Sahin N."/>
            <person name="Tatar D."/>
        </authorList>
    </citation>
    <scope>NUCLEOTIDE SEQUENCE [LARGE SCALE GENOMIC DNA]</scope>
    <source>
        <strain evidence="8 9">SB3404</strain>
    </source>
</reference>
<keyword evidence="4 6" id="KW-0472">Membrane</keyword>
<dbReference type="AlphaFoldDB" id="A0A6G4X349"/>
<evidence type="ECO:0000256" key="6">
    <source>
        <dbReference type="SAM" id="Phobius"/>
    </source>
</evidence>
<feature type="region of interest" description="Disordered" evidence="5">
    <location>
        <begin position="1"/>
        <end position="22"/>
    </location>
</feature>
<gene>
    <name evidence="8" type="ORF">G5C65_26340</name>
</gene>
<feature type="non-terminal residue" evidence="8">
    <location>
        <position position="65"/>
    </location>
</feature>
<evidence type="ECO:0000256" key="5">
    <source>
        <dbReference type="SAM" id="MobiDB-lite"/>
    </source>
</evidence>